<dbReference type="AlphaFoldDB" id="A0A0P6XBX6"/>
<name>A0A0P6XBX6_9CHLR</name>
<feature type="transmembrane region" description="Helical" evidence="1">
    <location>
        <begin position="68"/>
        <end position="90"/>
    </location>
</feature>
<proteinExistence type="predicted"/>
<keyword evidence="1" id="KW-1133">Transmembrane helix</keyword>
<keyword evidence="1" id="KW-0812">Transmembrane</keyword>
<feature type="transmembrane region" description="Helical" evidence="1">
    <location>
        <begin position="273"/>
        <end position="295"/>
    </location>
</feature>
<feature type="transmembrane region" description="Helical" evidence="1">
    <location>
        <begin position="228"/>
        <end position="253"/>
    </location>
</feature>
<feature type="transmembrane region" description="Helical" evidence="1">
    <location>
        <begin position="36"/>
        <end position="56"/>
    </location>
</feature>
<evidence type="ECO:0000313" key="2">
    <source>
        <dbReference type="EMBL" id="KPL80283.1"/>
    </source>
</evidence>
<comment type="caution">
    <text evidence="2">The sequence shown here is derived from an EMBL/GenBank/DDBJ whole genome shotgun (WGS) entry which is preliminary data.</text>
</comment>
<dbReference type="EMBL" id="LGKP01000040">
    <property type="protein sequence ID" value="KPL80283.1"/>
    <property type="molecule type" value="Genomic_DNA"/>
</dbReference>
<feature type="transmembrane region" description="Helical" evidence="1">
    <location>
        <begin position="138"/>
        <end position="163"/>
    </location>
</feature>
<sequence>MATNLELCIQFQNEVEKGISKMYEDWKGGIRQGRNFIIIYTLIFVIAMILSAFSIARQTSFVAIFKNFNIDILVGTFFFVSIGIAFFKVFKPIHYRDHIFSFIKRSLAIKSFLLIELYLFYIMSISFSLINIQNMNPIIFSLIFIEISSFIVSLLISICIYFITSMDFIFVTIAEMNSNKNNYSVEKIYTFLQDELNEILNPIETIQLEQTLDLLIQRRETRMHSVSIISLIMTVAALVGILVSMGAGVLAAGDKIFSFFSIVEQSPVGVTSVLTISIIAFLFGSGIMFGVSVYYRAFVASSTQNAIRVHLQQRQLEIIEKKKLLEKLVLS</sequence>
<dbReference type="Proteomes" id="UP000050277">
    <property type="component" value="Unassembled WGS sequence"/>
</dbReference>
<accession>A0A0P6XBX6</accession>
<feature type="transmembrane region" description="Helical" evidence="1">
    <location>
        <begin position="111"/>
        <end position="132"/>
    </location>
</feature>
<protein>
    <submittedName>
        <fullName evidence="2">Uncharacterized protein</fullName>
    </submittedName>
</protein>
<reference evidence="2 3" key="1">
    <citation type="submission" date="2015-07" db="EMBL/GenBank/DDBJ databases">
        <title>Whole genome sequence of Herpetosiphon geysericola DSM 7119.</title>
        <authorList>
            <person name="Hemp J."/>
            <person name="Ward L.M."/>
            <person name="Pace L.A."/>
            <person name="Fischer W.W."/>
        </authorList>
    </citation>
    <scope>NUCLEOTIDE SEQUENCE [LARGE SCALE GENOMIC DNA]</scope>
    <source>
        <strain evidence="2 3">DSM 7119</strain>
    </source>
</reference>
<evidence type="ECO:0000313" key="3">
    <source>
        <dbReference type="Proteomes" id="UP000050277"/>
    </source>
</evidence>
<gene>
    <name evidence="2" type="ORF">SE18_24860</name>
</gene>
<keyword evidence="1" id="KW-0472">Membrane</keyword>
<organism evidence="2 3">
    <name type="scientific">Herpetosiphon geysericola</name>
    <dbReference type="NCBI Taxonomy" id="70996"/>
    <lineage>
        <taxon>Bacteria</taxon>
        <taxon>Bacillati</taxon>
        <taxon>Chloroflexota</taxon>
        <taxon>Chloroflexia</taxon>
        <taxon>Herpetosiphonales</taxon>
        <taxon>Herpetosiphonaceae</taxon>
        <taxon>Herpetosiphon</taxon>
    </lineage>
</organism>
<keyword evidence="3" id="KW-1185">Reference proteome</keyword>
<dbReference type="RefSeq" id="WP_054537173.1">
    <property type="nucleotide sequence ID" value="NZ_LGKP01000040.1"/>
</dbReference>
<evidence type="ECO:0000256" key="1">
    <source>
        <dbReference type="SAM" id="Phobius"/>
    </source>
</evidence>
<dbReference type="STRING" id="70996.SE18_24860"/>